<dbReference type="InterPro" id="IPR002641">
    <property type="entry name" value="PNPLA_dom"/>
</dbReference>
<name>A0ABW3V565_9HYPH</name>
<comment type="caution">
    <text evidence="2">Lacks conserved residue(s) required for the propagation of feature annotation.</text>
</comment>
<dbReference type="SUPFAM" id="SSF52151">
    <property type="entry name" value="FabD/lysophospholipase-like"/>
    <property type="match status" value="1"/>
</dbReference>
<dbReference type="Gene3D" id="3.40.1090.10">
    <property type="entry name" value="Cytosolic phospholipase A2 catalytic domain"/>
    <property type="match status" value="2"/>
</dbReference>
<proteinExistence type="predicted"/>
<dbReference type="EMBL" id="JBHTMA010000037">
    <property type="protein sequence ID" value="MFD1227792.1"/>
    <property type="molecule type" value="Genomic_DNA"/>
</dbReference>
<dbReference type="PANTHER" id="PTHR10728">
    <property type="entry name" value="CYTOSOLIC PHOSPHOLIPASE A2"/>
    <property type="match status" value="1"/>
</dbReference>
<feature type="short sequence motif" description="GXSXG" evidence="2">
    <location>
        <begin position="114"/>
        <end position="118"/>
    </location>
</feature>
<gene>
    <name evidence="4" type="ORF">ACFQ35_11645</name>
</gene>
<accession>A0ABW3V565</accession>
<feature type="short sequence motif" description="DGA/G" evidence="2">
    <location>
        <begin position="295"/>
        <end position="297"/>
    </location>
</feature>
<evidence type="ECO:0000256" key="1">
    <source>
        <dbReference type="ARBA" id="ARBA00023098"/>
    </source>
</evidence>
<evidence type="ECO:0000259" key="3">
    <source>
        <dbReference type="PROSITE" id="PS51635"/>
    </source>
</evidence>
<reference evidence="5" key="1">
    <citation type="journal article" date="2019" name="Int. J. Syst. Evol. Microbiol.">
        <title>The Global Catalogue of Microorganisms (GCM) 10K type strain sequencing project: providing services to taxonomists for standard genome sequencing and annotation.</title>
        <authorList>
            <consortium name="The Broad Institute Genomics Platform"/>
            <consortium name="The Broad Institute Genome Sequencing Center for Infectious Disease"/>
            <person name="Wu L."/>
            <person name="Ma J."/>
        </authorList>
    </citation>
    <scope>NUCLEOTIDE SEQUENCE [LARGE SCALE GENOMIC DNA]</scope>
    <source>
        <strain evidence="5">CCUG 49584</strain>
    </source>
</reference>
<protein>
    <submittedName>
        <fullName evidence="4">Patatin-like phospholipase family protein</fullName>
    </submittedName>
</protein>
<keyword evidence="1 2" id="KW-0443">Lipid metabolism</keyword>
<organism evidence="4 5">
    <name type="scientific">Pseudochrobactrum kiredjianiae</name>
    <dbReference type="NCBI Taxonomy" id="386305"/>
    <lineage>
        <taxon>Bacteria</taxon>
        <taxon>Pseudomonadati</taxon>
        <taxon>Pseudomonadota</taxon>
        <taxon>Alphaproteobacteria</taxon>
        <taxon>Hyphomicrobiales</taxon>
        <taxon>Brucellaceae</taxon>
        <taxon>Pseudochrobactrum</taxon>
    </lineage>
</organism>
<feature type="active site" description="Nucleophile" evidence="2">
    <location>
        <position position="116"/>
    </location>
</feature>
<comment type="caution">
    <text evidence="4">The sequence shown here is derived from an EMBL/GenBank/DDBJ whole genome shotgun (WGS) entry which is preliminary data.</text>
</comment>
<dbReference type="PROSITE" id="PS51635">
    <property type="entry name" value="PNPLA"/>
    <property type="match status" value="1"/>
</dbReference>
<evidence type="ECO:0000313" key="5">
    <source>
        <dbReference type="Proteomes" id="UP001597263"/>
    </source>
</evidence>
<dbReference type="Proteomes" id="UP001597263">
    <property type="component" value="Unassembled WGS sequence"/>
</dbReference>
<evidence type="ECO:0000313" key="4">
    <source>
        <dbReference type="EMBL" id="MFD1227792.1"/>
    </source>
</evidence>
<dbReference type="InterPro" id="IPR016035">
    <property type="entry name" value="Acyl_Trfase/lysoPLipase"/>
</dbReference>
<sequence length="484" mass="52775">MVLLAEVKRLEVCKFTRWSLAGVLATVVLTGCSTYRPWINPTLSDAALMSLAENDQRIRPSEVNQPVVVAVTLSGGGARAAAFGLGVLRELKATRFALEGQETTLLDQVFLVSGVSGGSILAAHFAAFGDATLTRFEPDFLLVPFEGRLIREALWPERLYRLTSPWFGRSQILAQRLDELFEGRTFGDVRRRPGAPELMITATDLTTGAPFDFTTEQFRLICSDLDATPLSFAVAASSAVPLVLSPVTVRNNANTCPPPLRSLPVRGQNYRSRILQSGIDSYLNAHDRPYIHLVDGGVSDNLGVRLMLDRLVASGSMSANFSEVKPGSLRRLVLVTVNSERGLSERVDSSDRVPSTTQVLESLIFGAGARETQVTLAMLNDDLQHWRSEIVRTRGQADSPFAADAEIYVVSVSLNDVPDDKIRHSLLRVPTAFTIEATDVLDLQTAGGEALRQSKEFMALIESLRRITAAKQTAPGTQLPLISN</sequence>
<keyword evidence="2" id="KW-0378">Hydrolase</keyword>
<evidence type="ECO:0000256" key="2">
    <source>
        <dbReference type="PROSITE-ProRule" id="PRU01161"/>
    </source>
</evidence>
<keyword evidence="2" id="KW-0442">Lipid degradation</keyword>
<feature type="active site" description="Proton acceptor" evidence="2">
    <location>
        <position position="295"/>
    </location>
</feature>
<feature type="domain" description="PNPLA" evidence="3">
    <location>
        <begin position="72"/>
        <end position="308"/>
    </location>
</feature>
<keyword evidence="5" id="KW-1185">Reference proteome</keyword>
<dbReference type="Pfam" id="PF01734">
    <property type="entry name" value="Patatin"/>
    <property type="match status" value="1"/>
</dbReference>
<dbReference type="PANTHER" id="PTHR10728:SF40">
    <property type="entry name" value="PATATIN FAMILY PROTEIN"/>
    <property type="match status" value="1"/>
</dbReference>